<reference evidence="3" key="1">
    <citation type="submission" date="2022-11" db="UniProtKB">
        <authorList>
            <consortium name="WormBaseParasite"/>
        </authorList>
    </citation>
    <scope>IDENTIFICATION</scope>
</reference>
<proteinExistence type="predicted"/>
<keyword evidence="2" id="KW-1185">Reference proteome</keyword>
<dbReference type="AlphaFoldDB" id="A0A914I3Z9"/>
<name>A0A914I3Z9_GLORO</name>
<evidence type="ECO:0000256" key="1">
    <source>
        <dbReference type="SAM" id="MobiDB-lite"/>
    </source>
</evidence>
<organism evidence="2 3">
    <name type="scientific">Globodera rostochiensis</name>
    <name type="common">Golden nematode worm</name>
    <name type="synonym">Heterodera rostochiensis</name>
    <dbReference type="NCBI Taxonomy" id="31243"/>
    <lineage>
        <taxon>Eukaryota</taxon>
        <taxon>Metazoa</taxon>
        <taxon>Ecdysozoa</taxon>
        <taxon>Nematoda</taxon>
        <taxon>Chromadorea</taxon>
        <taxon>Rhabditida</taxon>
        <taxon>Tylenchina</taxon>
        <taxon>Tylenchomorpha</taxon>
        <taxon>Tylenchoidea</taxon>
        <taxon>Heteroderidae</taxon>
        <taxon>Heteroderinae</taxon>
        <taxon>Globodera</taxon>
    </lineage>
</organism>
<dbReference type="WBParaSite" id="Gr19_v10_g6604.t1">
    <property type="protein sequence ID" value="Gr19_v10_g6604.t1"/>
    <property type="gene ID" value="Gr19_v10_g6604"/>
</dbReference>
<evidence type="ECO:0000313" key="2">
    <source>
        <dbReference type="Proteomes" id="UP000887572"/>
    </source>
</evidence>
<feature type="region of interest" description="Disordered" evidence="1">
    <location>
        <begin position="153"/>
        <end position="204"/>
    </location>
</feature>
<evidence type="ECO:0000313" key="3">
    <source>
        <dbReference type="WBParaSite" id="Gr19_v10_g6604.t1"/>
    </source>
</evidence>
<accession>A0A914I3Z9</accession>
<protein>
    <submittedName>
        <fullName evidence="3">Uncharacterized protein</fullName>
    </submittedName>
</protein>
<sequence length="204" mass="23400">MAFPFERQERPGSPLLFFFSEISFRGGGEFPPPPPAPPPWLRPCQQLFPCADTYLRIPQPKIRSARVTSIVAQPLLRMKWIRAIFAASEHNMPTPFRLLLRHLALCVSEWEELLYMAFLVVEAMFIELSNNKRRLMKQHPAGTMEEDDHLHHLISSSSSSSSSASSEEEQEHEHGQLSAEEEEDEEEHSFMMSSSSEDERVEGF</sequence>
<feature type="compositionally biased region" description="Low complexity" evidence="1">
    <location>
        <begin position="155"/>
        <end position="165"/>
    </location>
</feature>
<dbReference type="Proteomes" id="UP000887572">
    <property type="component" value="Unplaced"/>
</dbReference>